<keyword evidence="1" id="KW-0472">Membrane</keyword>
<accession>G7I8Z9</accession>
<dbReference type="EMBL" id="CM001217">
    <property type="protein sequence ID" value="AES59169.1"/>
    <property type="molecule type" value="Genomic_DNA"/>
</dbReference>
<evidence type="ECO:0000313" key="5">
    <source>
        <dbReference type="Proteomes" id="UP000002051"/>
    </source>
</evidence>
<evidence type="ECO:0000313" key="3">
    <source>
        <dbReference type="EMBL" id="RHN77080.1"/>
    </source>
</evidence>
<reference evidence="2 5" key="1">
    <citation type="journal article" date="2011" name="Nature">
        <title>The Medicago genome provides insight into the evolution of rhizobial symbioses.</title>
        <authorList>
            <person name="Young N.D."/>
            <person name="Debelle F."/>
            <person name="Oldroyd G.E."/>
            <person name="Geurts R."/>
            <person name="Cannon S.B."/>
            <person name="Udvardi M.K."/>
            <person name="Benedito V.A."/>
            <person name="Mayer K.F."/>
            <person name="Gouzy J."/>
            <person name="Schoof H."/>
            <person name="Van de Peer Y."/>
            <person name="Proost S."/>
            <person name="Cook D.R."/>
            <person name="Meyers B.C."/>
            <person name="Spannagl M."/>
            <person name="Cheung F."/>
            <person name="De Mita S."/>
            <person name="Krishnakumar V."/>
            <person name="Gundlach H."/>
            <person name="Zhou S."/>
            <person name="Mudge J."/>
            <person name="Bharti A.K."/>
            <person name="Murray J.D."/>
            <person name="Naoumkina M.A."/>
            <person name="Rosen B."/>
            <person name="Silverstein K.A."/>
            <person name="Tang H."/>
            <person name="Rombauts S."/>
            <person name="Zhao P.X."/>
            <person name="Zhou P."/>
            <person name="Barbe V."/>
            <person name="Bardou P."/>
            <person name="Bechner M."/>
            <person name="Bellec A."/>
            <person name="Berger A."/>
            <person name="Berges H."/>
            <person name="Bidwell S."/>
            <person name="Bisseling T."/>
            <person name="Choisne N."/>
            <person name="Couloux A."/>
            <person name="Denny R."/>
            <person name="Deshpande S."/>
            <person name="Dai X."/>
            <person name="Doyle J.J."/>
            <person name="Dudez A.M."/>
            <person name="Farmer A.D."/>
            <person name="Fouteau S."/>
            <person name="Franken C."/>
            <person name="Gibelin C."/>
            <person name="Gish J."/>
            <person name="Goldstein S."/>
            <person name="Gonzalez A.J."/>
            <person name="Green P.J."/>
            <person name="Hallab A."/>
            <person name="Hartog M."/>
            <person name="Hua A."/>
            <person name="Humphray S.J."/>
            <person name="Jeong D.H."/>
            <person name="Jing Y."/>
            <person name="Jocker A."/>
            <person name="Kenton S.M."/>
            <person name="Kim D.J."/>
            <person name="Klee K."/>
            <person name="Lai H."/>
            <person name="Lang C."/>
            <person name="Lin S."/>
            <person name="Macmil S.L."/>
            <person name="Magdelenat G."/>
            <person name="Matthews L."/>
            <person name="McCorrison J."/>
            <person name="Monaghan E.L."/>
            <person name="Mun J.H."/>
            <person name="Najar F.Z."/>
            <person name="Nicholson C."/>
            <person name="Noirot C."/>
            <person name="O'Bleness M."/>
            <person name="Paule C.R."/>
            <person name="Poulain J."/>
            <person name="Prion F."/>
            <person name="Qin B."/>
            <person name="Qu C."/>
            <person name="Retzel E.F."/>
            <person name="Riddle C."/>
            <person name="Sallet E."/>
            <person name="Samain S."/>
            <person name="Samson N."/>
            <person name="Sanders I."/>
            <person name="Saurat O."/>
            <person name="Scarpelli C."/>
            <person name="Schiex T."/>
            <person name="Segurens B."/>
            <person name="Severin A.J."/>
            <person name="Sherrier D.J."/>
            <person name="Shi R."/>
            <person name="Sims S."/>
            <person name="Singer S.R."/>
            <person name="Sinharoy S."/>
            <person name="Sterck L."/>
            <person name="Viollet A."/>
            <person name="Wang B.B."/>
            <person name="Wang K."/>
            <person name="Wang M."/>
            <person name="Wang X."/>
            <person name="Warfsmann J."/>
            <person name="Weissenbach J."/>
            <person name="White D.D."/>
            <person name="White J.D."/>
            <person name="Wiley G.B."/>
            <person name="Wincker P."/>
            <person name="Xing Y."/>
            <person name="Yang L."/>
            <person name="Yao Z."/>
            <person name="Ying F."/>
            <person name="Zhai J."/>
            <person name="Zhou L."/>
            <person name="Zuber A."/>
            <person name="Denarie J."/>
            <person name="Dixon R.A."/>
            <person name="May G.D."/>
            <person name="Schwartz D.C."/>
            <person name="Rogers J."/>
            <person name="Quetier F."/>
            <person name="Town C.D."/>
            <person name="Roe B.A."/>
        </authorList>
    </citation>
    <scope>NUCLEOTIDE SEQUENCE [LARGE SCALE GENOMIC DNA]</scope>
    <source>
        <strain evidence="2">A17</strain>
        <strain evidence="4 5">cv. Jemalong A17</strain>
    </source>
</reference>
<dbReference type="Proteomes" id="UP000002051">
    <property type="component" value="Unassembled WGS sequence"/>
</dbReference>
<reference evidence="4" key="3">
    <citation type="submission" date="2015-04" db="UniProtKB">
        <authorList>
            <consortium name="EnsemblPlants"/>
        </authorList>
    </citation>
    <scope>IDENTIFICATION</scope>
    <source>
        <strain evidence="4">cv. Jemalong A17</strain>
    </source>
</reference>
<dbReference type="EMBL" id="PSQE01000001">
    <property type="protein sequence ID" value="RHN77080.1"/>
    <property type="molecule type" value="Genomic_DNA"/>
</dbReference>
<organism evidence="2 5">
    <name type="scientific">Medicago truncatula</name>
    <name type="common">Barrel medic</name>
    <name type="synonym">Medicago tribuloides</name>
    <dbReference type="NCBI Taxonomy" id="3880"/>
    <lineage>
        <taxon>Eukaryota</taxon>
        <taxon>Viridiplantae</taxon>
        <taxon>Streptophyta</taxon>
        <taxon>Embryophyta</taxon>
        <taxon>Tracheophyta</taxon>
        <taxon>Spermatophyta</taxon>
        <taxon>Magnoliopsida</taxon>
        <taxon>eudicotyledons</taxon>
        <taxon>Gunneridae</taxon>
        <taxon>Pentapetalae</taxon>
        <taxon>rosids</taxon>
        <taxon>fabids</taxon>
        <taxon>Fabales</taxon>
        <taxon>Fabaceae</taxon>
        <taxon>Papilionoideae</taxon>
        <taxon>50 kb inversion clade</taxon>
        <taxon>NPAAA clade</taxon>
        <taxon>Hologalegina</taxon>
        <taxon>IRL clade</taxon>
        <taxon>Trifolieae</taxon>
        <taxon>Medicago</taxon>
    </lineage>
</organism>
<keyword evidence="5" id="KW-1185">Reference proteome</keyword>
<dbReference type="Proteomes" id="UP000265566">
    <property type="component" value="Chromosome 1"/>
</dbReference>
<feature type="transmembrane region" description="Helical" evidence="1">
    <location>
        <begin position="20"/>
        <end position="41"/>
    </location>
</feature>
<gene>
    <name evidence="2" type="ordered locus">MTR_1g015250</name>
    <name evidence="3" type="ORF">MtrunA17_Chr1g0150871</name>
</gene>
<dbReference type="AlphaFoldDB" id="G7I8Z9"/>
<proteinExistence type="predicted"/>
<evidence type="ECO:0000313" key="2">
    <source>
        <dbReference type="EMBL" id="AES59169.1"/>
    </source>
</evidence>
<keyword evidence="1" id="KW-1133">Transmembrane helix</keyword>
<sequence>MIWFSQLVILTLPLLVVCRIFIWVCKFVVGLLIELFVIRFVHIEGRFGNLEFEKPLTDVAIN</sequence>
<dbReference type="PaxDb" id="3880-AES59169"/>
<reference evidence="3" key="4">
    <citation type="journal article" date="2018" name="Nat. Plants">
        <title>Whole-genome landscape of Medicago truncatula symbiotic genes.</title>
        <authorList>
            <person name="Pecrix Y."/>
            <person name="Gamas P."/>
            <person name="Carrere S."/>
        </authorList>
    </citation>
    <scope>NUCLEOTIDE SEQUENCE</scope>
    <source>
        <tissue evidence="3">Leaves</tissue>
    </source>
</reference>
<protein>
    <submittedName>
        <fullName evidence="2">Transmembrane protein, putative</fullName>
    </submittedName>
</protein>
<evidence type="ECO:0000313" key="4">
    <source>
        <dbReference type="EnsemblPlants" id="AES59169"/>
    </source>
</evidence>
<dbReference type="HOGENOM" id="CLU_2907415_0_0_1"/>
<reference evidence="2 5" key="2">
    <citation type="journal article" date="2014" name="BMC Genomics">
        <title>An improved genome release (version Mt4.0) for the model legume Medicago truncatula.</title>
        <authorList>
            <person name="Tang H."/>
            <person name="Krishnakumar V."/>
            <person name="Bidwell S."/>
            <person name="Rosen B."/>
            <person name="Chan A."/>
            <person name="Zhou S."/>
            <person name="Gentzbittel L."/>
            <person name="Childs K.L."/>
            <person name="Yandell M."/>
            <person name="Gundlach H."/>
            <person name="Mayer K.F."/>
            <person name="Schwartz D.C."/>
            <person name="Town C.D."/>
        </authorList>
    </citation>
    <scope>GENOME REANNOTATION</scope>
    <source>
        <strain evidence="4 5">cv. Jemalong A17</strain>
    </source>
</reference>
<keyword evidence="1 2" id="KW-0812">Transmembrane</keyword>
<name>G7I8Z9_MEDTR</name>
<dbReference type="Gramene" id="rna492">
    <property type="protein sequence ID" value="RHN77080.1"/>
    <property type="gene ID" value="gene492"/>
</dbReference>
<dbReference type="EnsemblPlants" id="AES59169">
    <property type="protein sequence ID" value="AES59169"/>
    <property type="gene ID" value="MTR_1g015250"/>
</dbReference>
<evidence type="ECO:0000256" key="1">
    <source>
        <dbReference type="SAM" id="Phobius"/>
    </source>
</evidence>